<keyword evidence="4" id="KW-1185">Reference proteome</keyword>
<dbReference type="PRINTS" id="PR00097">
    <property type="entry name" value="ANTSNTHASEII"/>
</dbReference>
<feature type="domain" description="Glutamine amidotransferase" evidence="2">
    <location>
        <begin position="3"/>
        <end position="90"/>
    </location>
</feature>
<dbReference type="PANTHER" id="PTHR43418:SF4">
    <property type="entry name" value="MULTIFUNCTIONAL TRYPTOPHAN BIOSYNTHESIS PROTEIN"/>
    <property type="match status" value="1"/>
</dbReference>
<proteinExistence type="predicted"/>
<dbReference type="GO" id="GO:0005829">
    <property type="term" value="C:cytosol"/>
    <property type="evidence" value="ECO:0007669"/>
    <property type="project" value="TreeGrafter"/>
</dbReference>
<dbReference type="EC" id="4.1.3.27" evidence="3"/>
<dbReference type="EMBL" id="MCRJ01000037">
    <property type="protein sequence ID" value="ODN70841.1"/>
    <property type="molecule type" value="Genomic_DNA"/>
</dbReference>
<comment type="caution">
    <text evidence="3">The sequence shown here is derived from an EMBL/GenBank/DDBJ whole genome shotgun (WGS) entry which is preliminary data.</text>
</comment>
<dbReference type="PROSITE" id="PS51273">
    <property type="entry name" value="GATASE_TYPE_1"/>
    <property type="match status" value="1"/>
</dbReference>
<dbReference type="Proteomes" id="UP000094622">
    <property type="component" value="Unassembled WGS sequence"/>
</dbReference>
<gene>
    <name evidence="3" type="primary">trpG</name>
    <name evidence="3" type="ORF">A6302_01827</name>
</gene>
<dbReference type="Gene3D" id="3.40.50.880">
    <property type="match status" value="1"/>
</dbReference>
<keyword evidence="1" id="KW-0315">Glutamine amidotransferase</keyword>
<evidence type="ECO:0000313" key="4">
    <source>
        <dbReference type="Proteomes" id="UP000094622"/>
    </source>
</evidence>
<evidence type="ECO:0000259" key="2">
    <source>
        <dbReference type="Pfam" id="PF00117"/>
    </source>
</evidence>
<reference evidence="3 4" key="1">
    <citation type="submission" date="2016-07" db="EMBL/GenBank/DDBJ databases">
        <title>Draft Genome Sequence of Methylobrevis pamukkalensis PK2.</title>
        <authorList>
            <person name="Vasilenko O.V."/>
            <person name="Doronina N.V."/>
            <person name="Shmareva M.N."/>
            <person name="Tarlachkov S.V."/>
            <person name="Mustakhimov I."/>
            <person name="Trotsenko Y.A."/>
        </authorList>
    </citation>
    <scope>NUCLEOTIDE SEQUENCE [LARGE SCALE GENOMIC DNA]</scope>
    <source>
        <strain evidence="3 4">PK2</strain>
    </source>
</reference>
<name>A0A1E3H5P3_9HYPH</name>
<protein>
    <submittedName>
        <fullName evidence="3">Anthranilate synthase component 2</fullName>
        <ecNumber evidence="3">4.1.3.27</ecNumber>
    </submittedName>
</protein>
<accession>A0A1E3H5P3</accession>
<dbReference type="PATRIC" id="fig|1439726.3.peg.1929"/>
<dbReference type="GO" id="GO:0000162">
    <property type="term" value="P:L-tryptophan biosynthetic process"/>
    <property type="evidence" value="ECO:0007669"/>
    <property type="project" value="TreeGrafter"/>
</dbReference>
<dbReference type="Pfam" id="PF00117">
    <property type="entry name" value="GATase"/>
    <property type="match status" value="1"/>
</dbReference>
<evidence type="ECO:0000256" key="1">
    <source>
        <dbReference type="ARBA" id="ARBA00022962"/>
    </source>
</evidence>
<dbReference type="PANTHER" id="PTHR43418">
    <property type="entry name" value="MULTIFUNCTIONAL TRYPTOPHAN BIOSYNTHESIS PROTEIN-RELATED"/>
    <property type="match status" value="1"/>
</dbReference>
<dbReference type="PRINTS" id="PR00096">
    <property type="entry name" value="GATASE"/>
</dbReference>
<sequence length="106" mass="11348">MIVIVDNYDSFVANVARYFRELGEETRVIRNDAASVAEVAAMDPRAIVLSPGPCTPTEAGISSPVLESLSGRVPILGICLGHQCIGEVFAPAWCGRSTRCTAAPRW</sequence>
<evidence type="ECO:0000313" key="3">
    <source>
        <dbReference type="EMBL" id="ODN70841.1"/>
    </source>
</evidence>
<dbReference type="CDD" id="cd01743">
    <property type="entry name" value="GATase1_Anthranilate_Synthase"/>
    <property type="match status" value="1"/>
</dbReference>
<dbReference type="InterPro" id="IPR006221">
    <property type="entry name" value="TrpG/PapA_dom"/>
</dbReference>
<dbReference type="InterPro" id="IPR017926">
    <property type="entry name" value="GATASE"/>
</dbReference>
<dbReference type="GO" id="GO:0004049">
    <property type="term" value="F:anthranilate synthase activity"/>
    <property type="evidence" value="ECO:0007669"/>
    <property type="project" value="UniProtKB-EC"/>
</dbReference>
<dbReference type="SUPFAM" id="SSF52317">
    <property type="entry name" value="Class I glutamine amidotransferase-like"/>
    <property type="match status" value="1"/>
</dbReference>
<dbReference type="InterPro" id="IPR029062">
    <property type="entry name" value="Class_I_gatase-like"/>
</dbReference>
<organism evidence="3 4">
    <name type="scientific">Methylobrevis pamukkalensis</name>
    <dbReference type="NCBI Taxonomy" id="1439726"/>
    <lineage>
        <taxon>Bacteria</taxon>
        <taxon>Pseudomonadati</taxon>
        <taxon>Pseudomonadota</taxon>
        <taxon>Alphaproteobacteria</taxon>
        <taxon>Hyphomicrobiales</taxon>
        <taxon>Pleomorphomonadaceae</taxon>
        <taxon>Methylobrevis</taxon>
    </lineage>
</organism>
<keyword evidence="3" id="KW-0456">Lyase</keyword>
<dbReference type="InterPro" id="IPR050472">
    <property type="entry name" value="Anth_synth/Amidotransfase"/>
</dbReference>
<dbReference type="AlphaFoldDB" id="A0A1E3H5P3"/>